<feature type="compositionally biased region" description="Low complexity" evidence="1">
    <location>
        <begin position="35"/>
        <end position="44"/>
    </location>
</feature>
<reference evidence="2 3" key="1">
    <citation type="journal article" date="2014" name="Int. J. Syst. Evol. Microbiol.">
        <title>Complete genome sequence of Corynebacterium casei LMG S-19264T (=DSM 44701T), isolated from a smear-ripened cheese.</title>
        <authorList>
            <consortium name="US DOE Joint Genome Institute (JGI-PGF)"/>
            <person name="Walter F."/>
            <person name="Albersmeier A."/>
            <person name="Kalinowski J."/>
            <person name="Ruckert C."/>
        </authorList>
    </citation>
    <scope>NUCLEOTIDE SEQUENCE [LARGE SCALE GENOMIC DNA]</scope>
    <source>
        <strain evidence="2 3">JCM 4677</strain>
    </source>
</reference>
<feature type="region of interest" description="Disordered" evidence="1">
    <location>
        <begin position="24"/>
        <end position="52"/>
    </location>
</feature>
<dbReference type="KEGG" id="sgm:GCM10017557_26740"/>
<protein>
    <submittedName>
        <fullName evidence="2">Uncharacterized protein</fullName>
    </submittedName>
</protein>
<accession>A0A7G1P413</accession>
<evidence type="ECO:0000313" key="3">
    <source>
        <dbReference type="Proteomes" id="UP000516444"/>
    </source>
</evidence>
<dbReference type="Proteomes" id="UP000516444">
    <property type="component" value="Chromosome"/>
</dbReference>
<gene>
    <name evidence="2" type="ORF">GCM10017557_26740</name>
</gene>
<evidence type="ECO:0000313" key="2">
    <source>
        <dbReference type="EMBL" id="BCL27815.1"/>
    </source>
</evidence>
<name>A0A7G1P413_9ACTN</name>
<feature type="compositionally biased region" description="Basic and acidic residues" evidence="1">
    <location>
        <begin position="24"/>
        <end position="33"/>
    </location>
</feature>
<dbReference type="AlphaFoldDB" id="A0A7G1P413"/>
<sequence length="52" mass="5560">MLIQGTGRTPTGTHTLLKGACFKGRGELRDRPRTTRGPRTTEAPPTTPATPT</sequence>
<organism evidence="2 3">
    <name type="scientific">Streptomyces aurantiacus</name>
    <dbReference type="NCBI Taxonomy" id="47760"/>
    <lineage>
        <taxon>Bacteria</taxon>
        <taxon>Bacillati</taxon>
        <taxon>Actinomycetota</taxon>
        <taxon>Actinomycetes</taxon>
        <taxon>Kitasatosporales</taxon>
        <taxon>Streptomycetaceae</taxon>
        <taxon>Streptomyces</taxon>
        <taxon>Streptomyces aurantiacus group</taxon>
    </lineage>
</organism>
<keyword evidence="3" id="KW-1185">Reference proteome</keyword>
<evidence type="ECO:0000256" key="1">
    <source>
        <dbReference type="SAM" id="MobiDB-lite"/>
    </source>
</evidence>
<proteinExistence type="predicted"/>
<dbReference type="EMBL" id="AP023440">
    <property type="protein sequence ID" value="BCL27815.1"/>
    <property type="molecule type" value="Genomic_DNA"/>
</dbReference>